<gene>
    <name evidence="1" type="ORF">MNB_SM-5-27</name>
</gene>
<accession>A0A1W1CAA9</accession>
<dbReference type="EMBL" id="FPHH01000067">
    <property type="protein sequence ID" value="SFV62665.1"/>
    <property type="molecule type" value="Genomic_DNA"/>
</dbReference>
<protein>
    <submittedName>
        <fullName evidence="1">Uncharacterized protein</fullName>
    </submittedName>
</protein>
<reference evidence="1" key="1">
    <citation type="submission" date="2016-10" db="EMBL/GenBank/DDBJ databases">
        <authorList>
            <person name="de Groot N.N."/>
        </authorList>
    </citation>
    <scope>NUCLEOTIDE SEQUENCE</scope>
</reference>
<organism evidence="1">
    <name type="scientific">hydrothermal vent metagenome</name>
    <dbReference type="NCBI Taxonomy" id="652676"/>
    <lineage>
        <taxon>unclassified sequences</taxon>
        <taxon>metagenomes</taxon>
        <taxon>ecological metagenomes</taxon>
    </lineage>
</organism>
<evidence type="ECO:0000313" key="1">
    <source>
        <dbReference type="EMBL" id="SFV62665.1"/>
    </source>
</evidence>
<sequence>MKQFNLFKEIIVVNKNALLNAVNSKKEFGINSKGDVIFSPFEDKEILIYQGKYSPQASNMVMPNTPKSLAEILGNNYQVVEDDERVLVKAFANWQELIKINMPRASYDDTTGDGVDKFANEALEDIGWHATDFDISYRELVEVLEKECSGTLLCIEQEEPYQFSGLGFLDDDTEAQKVLFAYCQEKIKKMIEENPLYKKENLSDDEEEAAEFFQVL</sequence>
<dbReference type="AlphaFoldDB" id="A0A1W1CAA9"/>
<name>A0A1W1CAA9_9ZZZZ</name>
<proteinExistence type="predicted"/>